<dbReference type="PANTHER" id="PTHR30511:SF0">
    <property type="entry name" value="ALANINE RACEMASE, CATABOLIC-RELATED"/>
    <property type="match status" value="1"/>
</dbReference>
<dbReference type="SUPFAM" id="SSF50621">
    <property type="entry name" value="Alanine racemase C-terminal domain-like"/>
    <property type="match status" value="1"/>
</dbReference>
<dbReference type="InterPro" id="IPR001608">
    <property type="entry name" value="Ala_racemase_N"/>
</dbReference>
<dbReference type="CDD" id="cd00430">
    <property type="entry name" value="PLPDE_III_AR"/>
    <property type="match status" value="1"/>
</dbReference>
<dbReference type="RefSeq" id="WP_132279400.1">
    <property type="nucleotide sequence ID" value="NZ_SMGQ01000011.1"/>
</dbReference>
<dbReference type="InterPro" id="IPR009006">
    <property type="entry name" value="Ala_racemase/Decarboxylase_C"/>
</dbReference>
<evidence type="ECO:0000256" key="5">
    <source>
        <dbReference type="SAM" id="Coils"/>
    </source>
</evidence>
<name>A0A4R1N4K9_9FIRM</name>
<sequence>MDGVKLLINLKEMEQNLIKIKKHLKDNEIKILAVLKCNAYGHGLKEVAKKLQNQVDYFGVGLLEEGIQLRKYTIKKPILVMGPSNNCEDMVNNNLTMTITSLSQYIEVLGWAKNHQQQIKIHIKIDTGMNRFGLKENEINAFMSIYNDKYTKLEGVFSHFATTYKKNKKKVKEQKEKLDQALMKLEAHFPDLIIHIANSENAIDYKECRYNMVRIGNGLYGPCQTKNNIKLTKVSTLKVPIININNVEKGKYIGYGMDYKAKKNIKIGILPIGFYDGYGINKKNTGINLLKFILCQFKPIFCCMFKSESQIYYKKKRLKLIGKPNMQYTLVELPETLCPNEFEYVEIDISPIYIRESIPRIYGGTI</sequence>
<evidence type="ECO:0000313" key="8">
    <source>
        <dbReference type="Proteomes" id="UP000294545"/>
    </source>
</evidence>
<gene>
    <name evidence="7" type="ORF">EDC19_0281</name>
</gene>
<dbReference type="GO" id="GO:0008784">
    <property type="term" value="F:alanine racemase activity"/>
    <property type="evidence" value="ECO:0007669"/>
    <property type="project" value="InterPro"/>
</dbReference>
<dbReference type="OrthoDB" id="9813814at2"/>
<dbReference type="Pfam" id="PF01168">
    <property type="entry name" value="Ala_racemase_N"/>
    <property type="match status" value="1"/>
</dbReference>
<accession>A0A4R1N4K9</accession>
<dbReference type="Pfam" id="PF00842">
    <property type="entry name" value="Ala_racemase_C"/>
    <property type="match status" value="1"/>
</dbReference>
<keyword evidence="3" id="KW-0413">Isomerase</keyword>
<dbReference type="Gene3D" id="3.20.20.10">
    <property type="entry name" value="Alanine racemase"/>
    <property type="match status" value="1"/>
</dbReference>
<dbReference type="PRINTS" id="PR00992">
    <property type="entry name" value="ALARACEMASE"/>
</dbReference>
<dbReference type="GO" id="GO:0030632">
    <property type="term" value="P:D-alanine biosynthetic process"/>
    <property type="evidence" value="ECO:0007669"/>
    <property type="project" value="TreeGrafter"/>
</dbReference>
<dbReference type="Proteomes" id="UP000294545">
    <property type="component" value="Unassembled WGS sequence"/>
</dbReference>
<feature type="coiled-coil region" evidence="5">
    <location>
        <begin position="161"/>
        <end position="188"/>
    </location>
</feature>
<dbReference type="Gene3D" id="2.40.37.10">
    <property type="entry name" value="Lyase, Ornithine Decarboxylase, Chain A, domain 1"/>
    <property type="match status" value="1"/>
</dbReference>
<dbReference type="InterPro" id="IPR011079">
    <property type="entry name" value="Ala_racemase_C"/>
</dbReference>
<keyword evidence="2 4" id="KW-0663">Pyridoxal phosphate</keyword>
<evidence type="ECO:0000256" key="3">
    <source>
        <dbReference type="ARBA" id="ARBA00023235"/>
    </source>
</evidence>
<dbReference type="InterPro" id="IPR000821">
    <property type="entry name" value="Ala_racemase"/>
</dbReference>
<protein>
    <submittedName>
        <fullName evidence="7">Alanine racemase</fullName>
    </submittedName>
</protein>
<reference evidence="7 8" key="1">
    <citation type="submission" date="2019-03" db="EMBL/GenBank/DDBJ databases">
        <title>Genomic Encyclopedia of Type Strains, Phase IV (KMG-IV): sequencing the most valuable type-strain genomes for metagenomic binning, comparative biology and taxonomic classification.</title>
        <authorList>
            <person name="Goeker M."/>
        </authorList>
    </citation>
    <scope>NUCLEOTIDE SEQUENCE [LARGE SCALE GENOMIC DNA]</scope>
    <source>
        <strain evidence="7 8">DSM 24176</strain>
    </source>
</reference>
<comment type="caution">
    <text evidence="7">The sequence shown here is derived from an EMBL/GenBank/DDBJ whole genome shotgun (WGS) entry which is preliminary data.</text>
</comment>
<feature type="modified residue" description="N6-(pyridoxal phosphate)lysine" evidence="4">
    <location>
        <position position="36"/>
    </location>
</feature>
<evidence type="ECO:0000259" key="6">
    <source>
        <dbReference type="SMART" id="SM01005"/>
    </source>
</evidence>
<comment type="cofactor">
    <cofactor evidence="1 4">
        <name>pyridoxal 5'-phosphate</name>
        <dbReference type="ChEBI" id="CHEBI:597326"/>
    </cofactor>
</comment>
<evidence type="ECO:0000313" key="7">
    <source>
        <dbReference type="EMBL" id="TCK97879.1"/>
    </source>
</evidence>
<keyword evidence="5" id="KW-0175">Coiled coil</keyword>
<evidence type="ECO:0000256" key="4">
    <source>
        <dbReference type="PIRSR" id="PIRSR600821-50"/>
    </source>
</evidence>
<dbReference type="AlphaFoldDB" id="A0A4R1N4K9"/>
<evidence type="ECO:0000256" key="1">
    <source>
        <dbReference type="ARBA" id="ARBA00001933"/>
    </source>
</evidence>
<dbReference type="GO" id="GO:0005829">
    <property type="term" value="C:cytosol"/>
    <property type="evidence" value="ECO:0007669"/>
    <property type="project" value="TreeGrafter"/>
</dbReference>
<dbReference type="NCBIfam" id="TIGR00492">
    <property type="entry name" value="alr"/>
    <property type="match status" value="1"/>
</dbReference>
<organism evidence="7 8">
    <name type="scientific">Natranaerovirga hydrolytica</name>
    <dbReference type="NCBI Taxonomy" id="680378"/>
    <lineage>
        <taxon>Bacteria</taxon>
        <taxon>Bacillati</taxon>
        <taxon>Bacillota</taxon>
        <taxon>Clostridia</taxon>
        <taxon>Lachnospirales</taxon>
        <taxon>Natranaerovirgaceae</taxon>
        <taxon>Natranaerovirga</taxon>
    </lineage>
</organism>
<keyword evidence="8" id="KW-1185">Reference proteome</keyword>
<feature type="domain" description="Alanine racemase C-terminal" evidence="6">
    <location>
        <begin position="234"/>
        <end position="363"/>
    </location>
</feature>
<dbReference type="PANTHER" id="PTHR30511">
    <property type="entry name" value="ALANINE RACEMASE"/>
    <property type="match status" value="1"/>
</dbReference>
<proteinExistence type="predicted"/>
<evidence type="ECO:0000256" key="2">
    <source>
        <dbReference type="ARBA" id="ARBA00022898"/>
    </source>
</evidence>
<dbReference type="InterPro" id="IPR029066">
    <property type="entry name" value="PLP-binding_barrel"/>
</dbReference>
<dbReference type="SMART" id="SM01005">
    <property type="entry name" value="Ala_racemase_C"/>
    <property type="match status" value="1"/>
</dbReference>
<dbReference type="SUPFAM" id="SSF51419">
    <property type="entry name" value="PLP-binding barrel"/>
    <property type="match status" value="1"/>
</dbReference>
<dbReference type="EMBL" id="SMGQ01000011">
    <property type="protein sequence ID" value="TCK97879.1"/>
    <property type="molecule type" value="Genomic_DNA"/>
</dbReference>
<dbReference type="GO" id="GO:0030170">
    <property type="term" value="F:pyridoxal phosphate binding"/>
    <property type="evidence" value="ECO:0007669"/>
    <property type="project" value="TreeGrafter"/>
</dbReference>
<dbReference type="FunFam" id="3.20.20.10:FF:000002">
    <property type="entry name" value="Alanine racemase"/>
    <property type="match status" value="1"/>
</dbReference>